<sequence>MFEYGKDIPLEGAMVNQAAQQGNEEKRQISEGTSFNFDHRKDIPLDGVK</sequence>
<name>A0ABU0FRD5_9BACI</name>
<comment type="caution">
    <text evidence="2">The sequence shown here is derived from an EMBL/GenBank/DDBJ whole genome shotgun (WGS) entry which is preliminary data.</text>
</comment>
<dbReference type="RefSeq" id="WP_157841614.1">
    <property type="nucleotide sequence ID" value="NZ_JAUSUN010000003.1"/>
</dbReference>
<reference evidence="2 3" key="1">
    <citation type="submission" date="2023-07" db="EMBL/GenBank/DDBJ databases">
        <title>Genomic Encyclopedia of Type Strains, Phase IV (KMG-IV): sequencing the most valuable type-strain genomes for metagenomic binning, comparative biology and taxonomic classification.</title>
        <authorList>
            <person name="Goeker M."/>
        </authorList>
    </citation>
    <scope>NUCLEOTIDE SEQUENCE [LARGE SCALE GENOMIC DNA]</scope>
    <source>
        <strain evidence="2 3">DSM 19598</strain>
    </source>
</reference>
<dbReference type="EMBL" id="JAUSUN010000003">
    <property type="protein sequence ID" value="MDQ0412380.1"/>
    <property type="molecule type" value="Genomic_DNA"/>
</dbReference>
<accession>A0ABU0FRD5</accession>
<feature type="region of interest" description="Disordered" evidence="1">
    <location>
        <begin position="18"/>
        <end position="49"/>
    </location>
</feature>
<keyword evidence="3" id="KW-1185">Reference proteome</keyword>
<evidence type="ECO:0000313" key="2">
    <source>
        <dbReference type="EMBL" id="MDQ0412380.1"/>
    </source>
</evidence>
<proteinExistence type="predicted"/>
<dbReference type="Proteomes" id="UP001242313">
    <property type="component" value="Unassembled WGS sequence"/>
</dbReference>
<evidence type="ECO:0000256" key="1">
    <source>
        <dbReference type="SAM" id="MobiDB-lite"/>
    </source>
</evidence>
<organism evidence="2 3">
    <name type="scientific">Mesobacillus stamsii</name>
    <dbReference type="NCBI Taxonomy" id="225347"/>
    <lineage>
        <taxon>Bacteria</taxon>
        <taxon>Bacillati</taxon>
        <taxon>Bacillota</taxon>
        <taxon>Bacilli</taxon>
        <taxon>Bacillales</taxon>
        <taxon>Bacillaceae</taxon>
        <taxon>Mesobacillus</taxon>
    </lineage>
</organism>
<evidence type="ECO:0000313" key="3">
    <source>
        <dbReference type="Proteomes" id="UP001242313"/>
    </source>
</evidence>
<feature type="compositionally biased region" description="Basic and acidic residues" evidence="1">
    <location>
        <begin position="37"/>
        <end position="49"/>
    </location>
</feature>
<protein>
    <submittedName>
        <fullName evidence="2">Uncharacterized protein</fullName>
    </submittedName>
</protein>
<gene>
    <name evidence="2" type="ORF">J2S25_000560</name>
</gene>